<keyword evidence="3" id="KW-1185">Reference proteome</keyword>
<accession>A0A812LNC0</accession>
<evidence type="ECO:0000313" key="2">
    <source>
        <dbReference type="EMBL" id="CAE7247155.1"/>
    </source>
</evidence>
<dbReference type="OrthoDB" id="441115at2759"/>
<evidence type="ECO:0000313" key="3">
    <source>
        <dbReference type="Proteomes" id="UP000649617"/>
    </source>
</evidence>
<evidence type="ECO:0000256" key="1">
    <source>
        <dbReference type="SAM" id="MobiDB-lite"/>
    </source>
</evidence>
<gene>
    <name evidence="2" type="primary">PREP1</name>
    <name evidence="2" type="ORF">SPIL2461_LOCUS4572</name>
</gene>
<dbReference type="Proteomes" id="UP000649617">
    <property type="component" value="Unassembled WGS sequence"/>
</dbReference>
<protein>
    <submittedName>
        <fullName evidence="2">PREP1 protein</fullName>
    </submittedName>
</protein>
<comment type="caution">
    <text evidence="2">The sequence shown here is derived from an EMBL/GenBank/DDBJ whole genome shotgun (WGS) entry which is preliminary data.</text>
</comment>
<organism evidence="2 3">
    <name type="scientific">Symbiodinium pilosum</name>
    <name type="common">Dinoflagellate</name>
    <dbReference type="NCBI Taxonomy" id="2952"/>
    <lineage>
        <taxon>Eukaryota</taxon>
        <taxon>Sar</taxon>
        <taxon>Alveolata</taxon>
        <taxon>Dinophyceae</taxon>
        <taxon>Suessiales</taxon>
        <taxon>Symbiodiniaceae</taxon>
        <taxon>Symbiodinium</taxon>
    </lineage>
</organism>
<sequence length="806" mass="90015">MFSSTCPSYCKSRWHYLFEVQLWLARREALIQWLEPEVARAGANKNPEDDLSKAEGEGLRRLAVAGLDRAIFWAVFWSAYIIQSWAFNANKWVHACPCPAHRDKELQPKTRGTKRKPGSESEPTANFEHKCPMNGRRLIELACGKAKSFARELKSLHLEGYQPAASALQKLRQMGDVGKADEISNAFIVAQRKVLLRFEQGTSYYSTFPWSIVRLLGYIVEPVGKEREHAVHQSRTFAVELCQMFDAGQLNVNNFAGDFFRGSLLASLRAWASGRDTAMPQNLFRETLAYGLSLVCMQRLEGRHHLVNMKMGGSRASTAATVSAALRRRQNPDTRQANFRDEFEEHLQNFQMLVPEKWNSLAELHRLVSGQNLDIMFSDVSREELVIAEAAQARNHTAGDIVLFQQHIKTVLREGSCYAIPACVDACGGDTYYDIVQLLSLKPSAKKYMERVVGISWSGAPDKWQDSVAVAVLGRCKFSPEGPIDLEAPCMMESQLCPIPADYTFAASTSSVESFPVQKLFRFKFENIYEFSCRKAACHFAEDAVLQLMEDTYGNDEAQQSDVQCRPVRRASSQISLASAAESCDSGDARKQLASPDLVLTHLARDKILQLGKKVGASGKPVSLHDKDRAAAEWLVGHEFASYTAQGQLVLLSAALQTTTILEGPRPVSGPTDNLQDSVWGLRRKLFKKGWSSGPASTAAASTRHYNEKNAFRQYLALLLDRPACVERHEQANAFSHAVMAGGYYECFHIACARQHEDVVLGLIWLVVVVVAAVKSKFNRMLECALTRGQQGIVRYPAKYDCSWLC</sequence>
<name>A0A812LNC0_SYMPI</name>
<feature type="region of interest" description="Disordered" evidence="1">
    <location>
        <begin position="103"/>
        <end position="127"/>
    </location>
</feature>
<reference evidence="2" key="1">
    <citation type="submission" date="2021-02" db="EMBL/GenBank/DDBJ databases">
        <authorList>
            <person name="Dougan E. K."/>
            <person name="Rhodes N."/>
            <person name="Thang M."/>
            <person name="Chan C."/>
        </authorList>
    </citation>
    <scope>NUCLEOTIDE SEQUENCE</scope>
</reference>
<dbReference type="AlphaFoldDB" id="A0A812LNC0"/>
<proteinExistence type="predicted"/>
<dbReference type="EMBL" id="CAJNIZ010006101">
    <property type="protein sequence ID" value="CAE7247155.1"/>
    <property type="molecule type" value="Genomic_DNA"/>
</dbReference>